<feature type="region of interest" description="Disordered" evidence="1">
    <location>
        <begin position="1"/>
        <end position="21"/>
    </location>
</feature>
<gene>
    <name evidence="2" type="ORF">KUDE01_026203</name>
</gene>
<keyword evidence="2" id="KW-0813">Transport</keyword>
<evidence type="ECO:0000313" key="2">
    <source>
        <dbReference type="EMBL" id="KAK1880679.1"/>
    </source>
</evidence>
<dbReference type="AlphaFoldDB" id="A0AAD9BEQ2"/>
<keyword evidence="2" id="KW-0406">Ion transport</keyword>
<dbReference type="EMBL" id="JASDAP010000025">
    <property type="protein sequence ID" value="KAK1880679.1"/>
    <property type="molecule type" value="Genomic_DNA"/>
</dbReference>
<keyword evidence="3" id="KW-1185">Reference proteome</keyword>
<keyword evidence="2" id="KW-0407">Ion channel</keyword>
<comment type="caution">
    <text evidence="2">The sequence shown here is derived from an EMBL/GenBank/DDBJ whole genome shotgun (WGS) entry which is preliminary data.</text>
</comment>
<evidence type="ECO:0000256" key="1">
    <source>
        <dbReference type="SAM" id="MobiDB-lite"/>
    </source>
</evidence>
<dbReference type="GO" id="GO:0034220">
    <property type="term" value="P:monoatomic ion transmembrane transport"/>
    <property type="evidence" value="ECO:0007669"/>
    <property type="project" value="UniProtKB-KW"/>
</dbReference>
<name>A0AAD9BEQ2_DISEL</name>
<organism evidence="2 3">
    <name type="scientific">Dissostichus eleginoides</name>
    <name type="common">Patagonian toothfish</name>
    <name type="synonym">Dissostichus amissus</name>
    <dbReference type="NCBI Taxonomy" id="100907"/>
    <lineage>
        <taxon>Eukaryota</taxon>
        <taxon>Metazoa</taxon>
        <taxon>Chordata</taxon>
        <taxon>Craniata</taxon>
        <taxon>Vertebrata</taxon>
        <taxon>Euteleostomi</taxon>
        <taxon>Actinopterygii</taxon>
        <taxon>Neopterygii</taxon>
        <taxon>Teleostei</taxon>
        <taxon>Neoteleostei</taxon>
        <taxon>Acanthomorphata</taxon>
        <taxon>Eupercaria</taxon>
        <taxon>Perciformes</taxon>
        <taxon>Notothenioidei</taxon>
        <taxon>Nototheniidae</taxon>
        <taxon>Dissostichus</taxon>
    </lineage>
</organism>
<accession>A0AAD9BEQ2</accession>
<feature type="compositionally biased region" description="Polar residues" evidence="1">
    <location>
        <begin position="9"/>
        <end position="19"/>
    </location>
</feature>
<reference evidence="2" key="1">
    <citation type="submission" date="2023-04" db="EMBL/GenBank/DDBJ databases">
        <title>Chromosome-level genome of Chaenocephalus aceratus.</title>
        <authorList>
            <person name="Park H."/>
        </authorList>
    </citation>
    <scope>NUCLEOTIDE SEQUENCE</scope>
    <source>
        <strain evidence="2">DE</strain>
        <tissue evidence="2">Muscle</tissue>
    </source>
</reference>
<dbReference type="Proteomes" id="UP001228049">
    <property type="component" value="Unassembled WGS sequence"/>
</dbReference>
<protein>
    <submittedName>
        <fullName evidence="2">Potassium channel toxin kappa-KTx 5.1</fullName>
    </submittedName>
</protein>
<sequence>MSAMFPALSTCNQASSEKQPTAIERGKKNFVIRARLILLGPCPRNSSGSRLQILWS</sequence>
<evidence type="ECO:0000313" key="3">
    <source>
        <dbReference type="Proteomes" id="UP001228049"/>
    </source>
</evidence>
<feature type="non-terminal residue" evidence="2">
    <location>
        <position position="56"/>
    </location>
</feature>
<proteinExistence type="predicted"/>